<evidence type="ECO:0000256" key="3">
    <source>
        <dbReference type="ARBA" id="ARBA00022741"/>
    </source>
</evidence>
<dbReference type="NCBIfam" id="NF004837">
    <property type="entry name" value="PRK06187.1"/>
    <property type="match status" value="1"/>
</dbReference>
<feature type="domain" description="AMP-dependent synthetase/ligase" evidence="6">
    <location>
        <begin position="10"/>
        <end position="361"/>
    </location>
</feature>
<dbReference type="InterPro" id="IPR025110">
    <property type="entry name" value="AMP-bd_C"/>
</dbReference>
<dbReference type="CDD" id="cd17631">
    <property type="entry name" value="FACL_FadD13-like"/>
    <property type="match status" value="1"/>
</dbReference>
<comment type="pathway">
    <text evidence="5">Quinol/quinone metabolism; menaquinone biosynthesis.</text>
</comment>
<dbReference type="Pfam" id="PF00501">
    <property type="entry name" value="AMP-binding"/>
    <property type="match status" value="1"/>
</dbReference>
<dbReference type="HAMAP" id="MF_00731">
    <property type="entry name" value="MenE"/>
    <property type="match status" value="1"/>
</dbReference>
<dbReference type="RefSeq" id="WP_097150260.1">
    <property type="nucleotide sequence ID" value="NZ_OBQC01000011.1"/>
</dbReference>
<comment type="pathway">
    <text evidence="5">Quinol/quinone metabolism; 1,4-dihydroxy-2-naphthoate biosynthesis; 1,4-dihydroxy-2-naphthoate from chorismate: step 5/7.</text>
</comment>
<keyword evidence="2 5" id="KW-0436">Ligase</keyword>
<dbReference type="PANTHER" id="PTHR43201">
    <property type="entry name" value="ACYL-COA SYNTHETASE"/>
    <property type="match status" value="1"/>
</dbReference>
<comment type="function">
    <text evidence="5">Converts 2-succinylbenzoate (OSB) to 2-succinylbenzoyl-CoA (OSB-CoA).</text>
</comment>
<feature type="domain" description="AMP-binding enzyme C-terminal" evidence="7">
    <location>
        <begin position="411"/>
        <end position="486"/>
    </location>
</feature>
<evidence type="ECO:0000256" key="1">
    <source>
        <dbReference type="ARBA" id="ARBA00022428"/>
    </source>
</evidence>
<dbReference type="Pfam" id="PF13193">
    <property type="entry name" value="AMP-binding_C"/>
    <property type="match status" value="1"/>
</dbReference>
<dbReference type="InterPro" id="IPR000873">
    <property type="entry name" value="AMP-dep_synth/lig_dom"/>
</dbReference>
<dbReference type="InterPro" id="IPR042099">
    <property type="entry name" value="ANL_N_sf"/>
</dbReference>
<comment type="catalytic activity">
    <reaction evidence="5">
        <text>2-succinylbenzoate + ATP + CoA = 2-succinylbenzoyl-CoA + AMP + diphosphate</text>
        <dbReference type="Rhea" id="RHEA:17009"/>
        <dbReference type="ChEBI" id="CHEBI:18325"/>
        <dbReference type="ChEBI" id="CHEBI:30616"/>
        <dbReference type="ChEBI" id="CHEBI:33019"/>
        <dbReference type="ChEBI" id="CHEBI:57287"/>
        <dbReference type="ChEBI" id="CHEBI:57364"/>
        <dbReference type="ChEBI" id="CHEBI:456215"/>
        <dbReference type="EC" id="6.2.1.26"/>
    </reaction>
</comment>
<dbReference type="GO" id="GO:0005524">
    <property type="term" value="F:ATP binding"/>
    <property type="evidence" value="ECO:0007669"/>
    <property type="project" value="UniProtKB-KW"/>
</dbReference>
<keyword evidence="9" id="KW-1185">Reference proteome</keyword>
<evidence type="ECO:0000256" key="5">
    <source>
        <dbReference type="HAMAP-Rule" id="MF_00731"/>
    </source>
</evidence>
<dbReference type="EMBL" id="OBQC01000011">
    <property type="protein sequence ID" value="SOC41847.1"/>
    <property type="molecule type" value="Genomic_DNA"/>
</dbReference>
<dbReference type="GO" id="GO:0006631">
    <property type="term" value="P:fatty acid metabolic process"/>
    <property type="evidence" value="ECO:0007669"/>
    <property type="project" value="TreeGrafter"/>
</dbReference>
<dbReference type="GO" id="GO:0031956">
    <property type="term" value="F:medium-chain fatty acid-CoA ligase activity"/>
    <property type="evidence" value="ECO:0007669"/>
    <property type="project" value="TreeGrafter"/>
</dbReference>
<evidence type="ECO:0000313" key="9">
    <source>
        <dbReference type="Proteomes" id="UP000219252"/>
    </source>
</evidence>
<dbReference type="GO" id="GO:0008756">
    <property type="term" value="F:o-succinylbenzoate-CoA ligase activity"/>
    <property type="evidence" value="ECO:0007669"/>
    <property type="project" value="UniProtKB-UniRule"/>
</dbReference>
<protein>
    <recommendedName>
        <fullName evidence="5">2-succinylbenzoate--CoA ligase</fullName>
        <ecNumber evidence="5">6.2.1.26</ecNumber>
    </recommendedName>
    <alternativeName>
        <fullName evidence="5">o-succinylbenzoyl-CoA synthetase</fullName>
        <shortName evidence="5">OSB-CoA synthetase</shortName>
    </alternativeName>
</protein>
<accession>A0A285UJI6</accession>
<dbReference type="NCBIfam" id="TIGR01923">
    <property type="entry name" value="menE"/>
    <property type="match status" value="1"/>
</dbReference>
<evidence type="ECO:0000259" key="7">
    <source>
        <dbReference type="Pfam" id="PF13193"/>
    </source>
</evidence>
<dbReference type="Gene3D" id="3.30.300.30">
    <property type="match status" value="1"/>
</dbReference>
<name>A0A285UJI6_9BACL</name>
<dbReference type="UniPathway" id="UPA01057">
    <property type="reaction ID" value="UER00166"/>
</dbReference>
<proteinExistence type="inferred from homology"/>
<comment type="similarity">
    <text evidence="5">Belongs to the ATP-dependent AMP-binding enzyme family. MenE subfamily.</text>
</comment>
<dbReference type="SUPFAM" id="SSF56801">
    <property type="entry name" value="Acetyl-CoA synthetase-like"/>
    <property type="match status" value="1"/>
</dbReference>
<gene>
    <name evidence="5" type="primary">menE</name>
    <name evidence="8" type="ORF">SAMN05877842_11155</name>
</gene>
<evidence type="ECO:0000313" key="8">
    <source>
        <dbReference type="EMBL" id="SOC41847.1"/>
    </source>
</evidence>
<dbReference type="EC" id="6.2.1.26" evidence="5"/>
<dbReference type="FunFam" id="3.30.300.30:FF:000008">
    <property type="entry name" value="2,3-dihydroxybenzoate-AMP ligase"/>
    <property type="match status" value="1"/>
</dbReference>
<dbReference type="OrthoDB" id="9757771at2"/>
<evidence type="ECO:0000256" key="2">
    <source>
        <dbReference type="ARBA" id="ARBA00022598"/>
    </source>
</evidence>
<dbReference type="GO" id="GO:0009234">
    <property type="term" value="P:menaquinone biosynthetic process"/>
    <property type="evidence" value="ECO:0007669"/>
    <property type="project" value="UniProtKB-UniRule"/>
</dbReference>
<reference evidence="9" key="1">
    <citation type="submission" date="2017-08" db="EMBL/GenBank/DDBJ databases">
        <authorList>
            <person name="Varghese N."/>
            <person name="Submissions S."/>
        </authorList>
    </citation>
    <scope>NUCLEOTIDE SEQUENCE [LARGE SCALE GENOMIC DNA]</scope>
    <source>
        <strain evidence="9">JC23</strain>
    </source>
</reference>
<evidence type="ECO:0000256" key="4">
    <source>
        <dbReference type="ARBA" id="ARBA00022840"/>
    </source>
</evidence>
<dbReference type="AlphaFoldDB" id="A0A285UJI6"/>
<keyword evidence="4 5" id="KW-0067">ATP-binding</keyword>
<dbReference type="Gene3D" id="3.40.50.12780">
    <property type="entry name" value="N-terminal domain of ligase-like"/>
    <property type="match status" value="1"/>
</dbReference>
<organism evidence="8 9">
    <name type="scientific">Ureibacillus acetophenoni</name>
    <dbReference type="NCBI Taxonomy" id="614649"/>
    <lineage>
        <taxon>Bacteria</taxon>
        <taxon>Bacillati</taxon>
        <taxon>Bacillota</taxon>
        <taxon>Bacilli</taxon>
        <taxon>Bacillales</taxon>
        <taxon>Caryophanaceae</taxon>
        <taxon>Ureibacillus</taxon>
    </lineage>
</organism>
<evidence type="ECO:0000259" key="6">
    <source>
        <dbReference type="Pfam" id="PF00501"/>
    </source>
</evidence>
<sequence length="507" mass="57108">MERSIAYWIRKRANITPNRVALIGENREFTYQDLFSEVNRVSAFLQQKLHLKKGERFAILSQNRVEYLITYFAAAQLGFVAVPLNIRLSASELAYQIQDSGAKAILYESELKSLFDELHQLVSFESAHTFEEGYAVFPMDNIQHDFSEGIPNDPYIICYTSGTTGKPKGAVLTQENMFWNALNNQYALDLTSSDKCLVILPLFHIGGIGLFAFPTFLSGGTVIVPGKFHPKNVLKIIEDLQVTVMMGVPTIFNTLKNEESFHQTDFKSVRVFCSGGAPCPVELIEDYHKKGIPLYQGFGMTETSPTVFMLSKEDFQRKVGSIGKPVMFCEIDLVDDLGKSVKQGEVGELIIKGGNVFKEYWGLPEKTAEAIIDGWFYTGDLAYKDEEGYIYIAGRKKDMIISGGENIYPLEIEQVIGELKEVNEVAVIGIQDEKWGEVPIAIVSLKENESLLEEQVQNYCSRKLAKYKVPKQVVFLDDLPKNATGKLDKKVMQQNYNFIHLASKNVK</sequence>
<dbReference type="PANTHER" id="PTHR43201:SF5">
    <property type="entry name" value="MEDIUM-CHAIN ACYL-COA LIGASE ACSF2, MITOCHONDRIAL"/>
    <property type="match status" value="1"/>
</dbReference>
<dbReference type="PROSITE" id="PS00455">
    <property type="entry name" value="AMP_BINDING"/>
    <property type="match status" value="1"/>
</dbReference>
<keyword evidence="1 5" id="KW-0474">Menaquinone biosynthesis</keyword>
<dbReference type="InterPro" id="IPR010192">
    <property type="entry name" value="MenE"/>
</dbReference>
<dbReference type="InterPro" id="IPR020845">
    <property type="entry name" value="AMP-binding_CS"/>
</dbReference>
<dbReference type="Proteomes" id="UP000219252">
    <property type="component" value="Unassembled WGS sequence"/>
</dbReference>
<dbReference type="UniPathway" id="UPA00079"/>
<dbReference type="InterPro" id="IPR045851">
    <property type="entry name" value="AMP-bd_C_sf"/>
</dbReference>
<keyword evidence="3 5" id="KW-0547">Nucleotide-binding</keyword>